<dbReference type="Proteomes" id="UP000310334">
    <property type="component" value="Unassembled WGS sequence"/>
</dbReference>
<protein>
    <submittedName>
        <fullName evidence="6">Sugar ABC transporter substrate-binding protein</fullName>
    </submittedName>
</protein>
<dbReference type="PANTHER" id="PTHR46847:SF1">
    <property type="entry name" value="D-ALLOSE-BINDING PERIPLASMIC PROTEIN-RELATED"/>
    <property type="match status" value="1"/>
</dbReference>
<keyword evidence="3 4" id="KW-0732">Signal</keyword>
<dbReference type="SUPFAM" id="SSF53822">
    <property type="entry name" value="Periplasmic binding protein-like I"/>
    <property type="match status" value="1"/>
</dbReference>
<feature type="domain" description="Periplasmic binding protein" evidence="5">
    <location>
        <begin position="34"/>
        <end position="285"/>
    </location>
</feature>
<dbReference type="PANTHER" id="PTHR46847">
    <property type="entry name" value="D-ALLOSE-BINDING PERIPLASMIC PROTEIN-RELATED"/>
    <property type="match status" value="1"/>
</dbReference>
<name>A0A4S4BQK4_9BACI</name>
<feature type="signal peptide" evidence="4">
    <location>
        <begin position="1"/>
        <end position="22"/>
    </location>
</feature>
<comment type="caution">
    <text evidence="6">The sequence shown here is derived from an EMBL/GenBank/DDBJ whole genome shotgun (WGS) entry which is preliminary data.</text>
</comment>
<sequence length="329" mass="37295">MKRKWKVRLICSVFLITLLCMAVHFLKEDDKPKVVVILKRLDVEYWKAFESGAQKAFDDFDIDGKIIAPENVYPITNEADLLKRVLKQNPDALIISPIHPSHTIPVLKEYKKRNIPILFAGKDMQWNEKTTYIGTNHSILGKRAGQLLASTLQPGDEVAIIYGKLESSEQERIKGAKEVLEDVGIKVATERFGEDRFENPIPVMEHVLQDYPNIKGVFATGDRIALETLKVIKENDLNIPVVGTEGSREMVRAIESGMLSATIGQNPYDIGYLSVEQAQKAIKGEYVEKRIDIGVDIVTEDNGKERLNFLNEILHSRLDRINNFVRELL</sequence>
<comment type="subcellular location">
    <subcellularLocation>
        <location evidence="1">Cell envelope</location>
    </subcellularLocation>
</comment>
<dbReference type="InterPro" id="IPR028082">
    <property type="entry name" value="Peripla_BP_I"/>
</dbReference>
<dbReference type="AlphaFoldDB" id="A0A4S4BQK4"/>
<dbReference type="Gene3D" id="3.40.50.2300">
    <property type="match status" value="2"/>
</dbReference>
<evidence type="ECO:0000313" key="7">
    <source>
        <dbReference type="Proteomes" id="UP000310334"/>
    </source>
</evidence>
<evidence type="ECO:0000256" key="1">
    <source>
        <dbReference type="ARBA" id="ARBA00004196"/>
    </source>
</evidence>
<dbReference type="InterPro" id="IPR025997">
    <property type="entry name" value="SBP_2_dom"/>
</dbReference>
<comment type="similarity">
    <text evidence="2">Belongs to the bacterial solute-binding protein 2 family.</text>
</comment>
<dbReference type="CDD" id="cd01536">
    <property type="entry name" value="PBP1_ABC_sugar_binding-like"/>
    <property type="match status" value="1"/>
</dbReference>
<gene>
    <name evidence="6" type="ORF">E6W99_19800</name>
</gene>
<evidence type="ECO:0000259" key="5">
    <source>
        <dbReference type="Pfam" id="PF13407"/>
    </source>
</evidence>
<dbReference type="GO" id="GO:0030313">
    <property type="term" value="C:cell envelope"/>
    <property type="evidence" value="ECO:0007669"/>
    <property type="project" value="UniProtKB-SubCell"/>
</dbReference>
<dbReference type="EMBL" id="SSNT01000016">
    <property type="protein sequence ID" value="THF77222.1"/>
    <property type="molecule type" value="Genomic_DNA"/>
</dbReference>
<evidence type="ECO:0000256" key="2">
    <source>
        <dbReference type="ARBA" id="ARBA00007639"/>
    </source>
</evidence>
<evidence type="ECO:0000256" key="4">
    <source>
        <dbReference type="SAM" id="SignalP"/>
    </source>
</evidence>
<keyword evidence="7" id="KW-1185">Reference proteome</keyword>
<evidence type="ECO:0000313" key="6">
    <source>
        <dbReference type="EMBL" id="THF77222.1"/>
    </source>
</evidence>
<dbReference type="GO" id="GO:0030246">
    <property type="term" value="F:carbohydrate binding"/>
    <property type="evidence" value="ECO:0007669"/>
    <property type="project" value="UniProtKB-ARBA"/>
</dbReference>
<accession>A0A4S4BQK4</accession>
<proteinExistence type="inferred from homology"/>
<organism evidence="6 7">
    <name type="scientific">Metabacillus sediminilitoris</name>
    <dbReference type="NCBI Taxonomy" id="2567941"/>
    <lineage>
        <taxon>Bacteria</taxon>
        <taxon>Bacillati</taxon>
        <taxon>Bacillota</taxon>
        <taxon>Bacilli</taxon>
        <taxon>Bacillales</taxon>
        <taxon>Bacillaceae</taxon>
        <taxon>Metabacillus</taxon>
    </lineage>
</organism>
<evidence type="ECO:0000256" key="3">
    <source>
        <dbReference type="ARBA" id="ARBA00022729"/>
    </source>
</evidence>
<feature type="chain" id="PRO_5039567539" evidence="4">
    <location>
        <begin position="23"/>
        <end position="329"/>
    </location>
</feature>
<dbReference type="Pfam" id="PF13407">
    <property type="entry name" value="Peripla_BP_4"/>
    <property type="match status" value="1"/>
</dbReference>
<dbReference type="RefSeq" id="WP_155443873.1">
    <property type="nucleotide sequence ID" value="NZ_CP046266.1"/>
</dbReference>
<reference evidence="6 7" key="1">
    <citation type="submission" date="2019-04" db="EMBL/GenBank/DDBJ databases">
        <title>Bacillus sediminilitoris sp. nov., isolated from a tidal flat sediment on the East China Sea.</title>
        <authorList>
            <person name="Wei Y."/>
            <person name="Mao H."/>
            <person name="Fang J."/>
        </authorList>
    </citation>
    <scope>NUCLEOTIDE SEQUENCE [LARGE SCALE GENOMIC DNA]</scope>
    <source>
        <strain evidence="6 7">DSL-17</strain>
    </source>
</reference>